<sequence>MEPHIDTAAAEAHIDTAAAEPHIDTAPRLFGAHPNRTGLHRGRLGRGLAPARCWEAPPARMTKHPERGDARDALSVREPGP</sequence>
<dbReference type="EMBL" id="BAAALR010000018">
    <property type="protein sequence ID" value="GAA1676313.1"/>
    <property type="molecule type" value="Genomic_DNA"/>
</dbReference>
<dbReference type="Proteomes" id="UP001499947">
    <property type="component" value="Unassembled WGS sequence"/>
</dbReference>
<evidence type="ECO:0000256" key="1">
    <source>
        <dbReference type="SAM" id="MobiDB-lite"/>
    </source>
</evidence>
<proteinExistence type="predicted"/>
<name>A0ABN2GSX9_9ACTN</name>
<feature type="region of interest" description="Disordered" evidence="1">
    <location>
        <begin position="56"/>
        <end position="81"/>
    </location>
</feature>
<evidence type="ECO:0000313" key="3">
    <source>
        <dbReference type="Proteomes" id="UP001499947"/>
    </source>
</evidence>
<accession>A0ABN2GSX9</accession>
<organism evidence="2 3">
    <name type="scientific">Streptomyces yatensis</name>
    <dbReference type="NCBI Taxonomy" id="155177"/>
    <lineage>
        <taxon>Bacteria</taxon>
        <taxon>Bacillati</taxon>
        <taxon>Actinomycetota</taxon>
        <taxon>Actinomycetes</taxon>
        <taxon>Kitasatosporales</taxon>
        <taxon>Streptomycetaceae</taxon>
        <taxon>Streptomyces</taxon>
        <taxon>Streptomyces violaceusniger group</taxon>
    </lineage>
</organism>
<protein>
    <submittedName>
        <fullName evidence="2">Uncharacterized protein</fullName>
    </submittedName>
</protein>
<gene>
    <name evidence="2" type="ORF">GCM10009680_14830</name>
</gene>
<comment type="caution">
    <text evidence="2">The sequence shown here is derived from an EMBL/GenBank/DDBJ whole genome shotgun (WGS) entry which is preliminary data.</text>
</comment>
<reference evidence="2 3" key="1">
    <citation type="journal article" date="2019" name="Int. J. Syst. Evol. Microbiol.">
        <title>The Global Catalogue of Microorganisms (GCM) 10K type strain sequencing project: providing services to taxonomists for standard genome sequencing and annotation.</title>
        <authorList>
            <consortium name="The Broad Institute Genomics Platform"/>
            <consortium name="The Broad Institute Genome Sequencing Center for Infectious Disease"/>
            <person name="Wu L."/>
            <person name="Ma J."/>
        </authorList>
    </citation>
    <scope>NUCLEOTIDE SEQUENCE [LARGE SCALE GENOMIC DNA]</scope>
    <source>
        <strain evidence="2 3">JCM 13244</strain>
    </source>
</reference>
<feature type="compositionally biased region" description="Basic and acidic residues" evidence="1">
    <location>
        <begin position="63"/>
        <end position="81"/>
    </location>
</feature>
<keyword evidence="3" id="KW-1185">Reference proteome</keyword>
<evidence type="ECO:0000313" key="2">
    <source>
        <dbReference type="EMBL" id="GAA1676313.1"/>
    </source>
</evidence>